<dbReference type="EMBL" id="CP002360">
    <property type="protein sequence ID" value="AEE96169.1"/>
    <property type="molecule type" value="Genomic_DNA"/>
</dbReference>
<dbReference type="Pfam" id="PF06050">
    <property type="entry name" value="HGD-D"/>
    <property type="match status" value="1"/>
</dbReference>
<name>F4A2C2_MAHA5</name>
<evidence type="ECO:0000259" key="1">
    <source>
        <dbReference type="Pfam" id="PF09989"/>
    </source>
</evidence>
<dbReference type="RefSeq" id="WP_013780599.1">
    <property type="nucleotide sequence ID" value="NC_015520.1"/>
</dbReference>
<dbReference type="PANTHER" id="PTHR32329">
    <property type="entry name" value="BIFUNCTIONAL PROTEIN [INCLUDES 2-HYDROXYACYL-COA DEHYDRATASE (N-TER) AND ITS ACTIVATOR DOMAIN (C_TERM)-RELATED"/>
    <property type="match status" value="1"/>
</dbReference>
<dbReference type="InterPro" id="IPR010327">
    <property type="entry name" value="FldB/FldC_alpha/beta"/>
</dbReference>
<dbReference type="InterPro" id="IPR051805">
    <property type="entry name" value="Dehydratase_Activator_Redct"/>
</dbReference>
<accession>F4A2C2</accession>
<sequence length="340" mass="38704">MKIGIAKGLLYYIYYSLWRTFFEKLGCEVIVSDDTNKTILDRGIKDFADDACLPLKLFRGHILELASKSDAIFVPRLVSVARHEYICPKFCGLPEMIKNSIAHLPPIIDETLNMHKNGSEEEMRRFFMSVGHHITSDKSAISEAYSEAVKAQRNYDALLRSGFLPVDLLGDRRDKAFREIKSARDYSQAIGIIGHPYVIYDNYLSMGLIDKVRQAGYGVITPENVADDVIDEEADKLPKRMFYTFGKAIYASAMHMIRSKSVRGVVYMSAFGCGVDAFITELVQRRGRRLDNVPIMILNIDEHTGQAGVDTRIEAFLDMIKWRDQHEGDVPAYRQYLHRG</sequence>
<reference evidence="2 3" key="2">
    <citation type="journal article" date="2011" name="Stand. Genomic Sci.">
        <title>Complete genome sequence of Mahella australiensis type strain (50-1 BON).</title>
        <authorList>
            <person name="Sikorski J."/>
            <person name="Teshima H."/>
            <person name="Nolan M."/>
            <person name="Lucas S."/>
            <person name="Hammon N."/>
            <person name="Deshpande S."/>
            <person name="Cheng J.F."/>
            <person name="Pitluck S."/>
            <person name="Liolios K."/>
            <person name="Pagani I."/>
            <person name="Ivanova N."/>
            <person name="Huntemann M."/>
            <person name="Mavromatis K."/>
            <person name="Ovchinikova G."/>
            <person name="Pati A."/>
            <person name="Tapia R."/>
            <person name="Han C."/>
            <person name="Goodwin L."/>
            <person name="Chen A."/>
            <person name="Palaniappan K."/>
            <person name="Land M."/>
            <person name="Hauser L."/>
            <person name="Ngatchou-Djao O.D."/>
            <person name="Rohde M."/>
            <person name="Pukall R."/>
            <person name="Spring S."/>
            <person name="Abt B."/>
            <person name="Goker M."/>
            <person name="Detter J.C."/>
            <person name="Woyke T."/>
            <person name="Bristow J."/>
            <person name="Markowitz V."/>
            <person name="Hugenholtz P."/>
            <person name="Eisen J.A."/>
            <person name="Kyrpides N.C."/>
            <person name="Klenk H.P."/>
            <person name="Lapidus A."/>
        </authorList>
    </citation>
    <scope>NUCLEOTIDE SEQUENCE [LARGE SCALE GENOMIC DNA]</scope>
    <source>
        <strain evidence="3">DSM 15567 / CIP 107919 / 50-1 BON</strain>
    </source>
</reference>
<evidence type="ECO:0000313" key="3">
    <source>
        <dbReference type="Proteomes" id="UP000008457"/>
    </source>
</evidence>
<dbReference type="InterPro" id="IPR018709">
    <property type="entry name" value="CoA_activase_DUF2229"/>
</dbReference>
<dbReference type="eggNOG" id="COG3580">
    <property type="taxonomic scope" value="Bacteria"/>
</dbReference>
<dbReference type="PANTHER" id="PTHR32329:SF2">
    <property type="entry name" value="BIFUNCTIONAL PROTEIN [INCLUDES 2-HYDROXYACYL-COA DEHYDRATASE (N-TER) AND ITS ACTIVATOR DOMAIN (C_TERM)"/>
    <property type="match status" value="1"/>
</dbReference>
<dbReference type="Pfam" id="PF09989">
    <property type="entry name" value="DUF2229"/>
    <property type="match status" value="1"/>
</dbReference>
<proteinExistence type="predicted"/>
<keyword evidence="3" id="KW-1185">Reference proteome</keyword>
<evidence type="ECO:0000313" key="2">
    <source>
        <dbReference type="EMBL" id="AEE96169.1"/>
    </source>
</evidence>
<dbReference type="Gene3D" id="3.40.50.11900">
    <property type="match status" value="1"/>
</dbReference>
<dbReference type="KEGG" id="mas:Mahau_0971"/>
<organism evidence="2 3">
    <name type="scientific">Mahella australiensis (strain DSM 15567 / CIP 107919 / 50-1 BON)</name>
    <dbReference type="NCBI Taxonomy" id="697281"/>
    <lineage>
        <taxon>Bacteria</taxon>
        <taxon>Bacillati</taxon>
        <taxon>Bacillota</taxon>
        <taxon>Clostridia</taxon>
        <taxon>Thermoanaerobacterales</taxon>
        <taxon>Thermoanaerobacterales Family IV. Incertae Sedis</taxon>
        <taxon>Mahella</taxon>
    </lineage>
</organism>
<dbReference type="STRING" id="697281.Mahau_0971"/>
<dbReference type="Proteomes" id="UP000008457">
    <property type="component" value="Chromosome"/>
</dbReference>
<dbReference type="AlphaFoldDB" id="F4A2C2"/>
<feature type="domain" description="DUF2229" evidence="1">
    <location>
        <begin position="2"/>
        <end position="224"/>
    </location>
</feature>
<gene>
    <name evidence="2" type="ordered locus">Mahau_0971</name>
</gene>
<protein>
    <recommendedName>
        <fullName evidence="1">DUF2229 domain-containing protein</fullName>
    </recommendedName>
</protein>
<reference evidence="3" key="1">
    <citation type="submission" date="2010-11" db="EMBL/GenBank/DDBJ databases">
        <title>The complete genome of Mahella australiensis DSM 15567.</title>
        <authorList>
            <consortium name="US DOE Joint Genome Institute (JGI-PGF)"/>
            <person name="Lucas S."/>
            <person name="Copeland A."/>
            <person name="Lapidus A."/>
            <person name="Bruce D."/>
            <person name="Goodwin L."/>
            <person name="Pitluck S."/>
            <person name="Kyrpides N."/>
            <person name="Mavromatis K."/>
            <person name="Pagani I."/>
            <person name="Ivanova N."/>
            <person name="Teshima H."/>
            <person name="Brettin T."/>
            <person name="Detter J.C."/>
            <person name="Han C."/>
            <person name="Tapia R."/>
            <person name="Land M."/>
            <person name="Hauser L."/>
            <person name="Markowitz V."/>
            <person name="Cheng J.-F."/>
            <person name="Hugenholtz P."/>
            <person name="Woyke T."/>
            <person name="Wu D."/>
            <person name="Spring S."/>
            <person name="Pukall R."/>
            <person name="Steenblock K."/>
            <person name="Schneider S."/>
            <person name="Klenk H.-P."/>
            <person name="Eisen J.A."/>
        </authorList>
    </citation>
    <scope>NUCLEOTIDE SEQUENCE [LARGE SCALE GENOMIC DNA]</scope>
    <source>
        <strain evidence="3">DSM 15567 / CIP 107919 / 50-1 BON</strain>
    </source>
</reference>
<dbReference type="HOGENOM" id="CLU_079876_0_0_9"/>